<sequence length="1065" mass="116329">MTVISHLPIQDRYSPALEEGKPAPLPANDTPVADTSEPTQESPQARGDKTLFNLFINTLKNPTSYHELILEDIPATSTFGQLRTQLRSILVSPAMTKWSIEKGVDLSKDVQIFPDKNQLSVQLADGRIQYVDLTDFAGFYLLKAVINALSPSALPFTVFAENKADLHDIAHFHGHALPFIGGYVLPPQMAALSAFADQLLQGAVFEPPREASAFIDPASRLSDLNNRTALSAAIANALPTLRADIINDAKDELRNPHRNNKQVIEQFSRPKVQAFLDTTIEIAPNSSYFRSKHLKADVPVTLRQFIGDMGWLLPTSYEELKTFQKALLSPPLVAPAHGNLGGALSWPTQLSNQNQRKLDGVISNVLKKTPDSTLLEHLTRGYQWDPKAFKDDPRRVIDDILKSANAQNLGRAAEREIGELASPDAISDWVLAALYVSLDRPSVFTDPAFSTRTQIAGFDLADIELAGRSASYVRNALANYLIGKKIATPETVDLAMFILLSRKAPALLVRDIPESVTFGSHAWVSFTTAVARIEAQAPGSTSNMTYAEVMMRGDLVPITLADKLVEQQAQSDALKDWGISNGVLVANRQDEYTATQMEGLRTAFSKQISELSAASKVFATPMPDLHERALTVLQRQNPHLSREQLTQKTLDANESGILEFPGPYSILDVFLTPWKDGRRVGKDSYTSRDNKIDLSNVNIDPVSLAYVRESFEADIKEYFNDFEAAAKAQTKYLISKLPLEDRDIIENGKITLAVERSAHRGASGISSSKSSPTLLTVQSEFEGKTHAYEIDLSDNMIRKRSDWTRPISLPTSLAPGITSGVIYEAVRPSGQYRKDLLEATSPHASVGVPKSYFSERSQYIADTLVQDIDIRQFEGELRGQTTFNTEVAFWKKAGNFLLGLIPFYNAINNFAAGNTRDGAIDLAFDALGFILSGVGSAVKGAKAVTAGVAASRGLSQGAKKLARFAIGALNPVDLKGFALAGVQEGLSQAGVFGGGSDMKLPRTAYKYDVVKTFRDVEHATIGKASNMHGGIEDVAATQKNGKWYALDPVSKQPYGLPLEDFVSSS</sequence>
<accession>A0AAX3I6S0</accession>
<gene>
    <name evidence="2" type="ORF">NCTC10696_02706</name>
</gene>
<dbReference type="RefSeq" id="WP_057022270.1">
    <property type="nucleotide sequence ID" value="NZ_CBCSGQ010000016.1"/>
</dbReference>
<name>A0AAX3I6S0_9PSED</name>
<protein>
    <submittedName>
        <fullName evidence="2">Uncharacterized protein</fullName>
    </submittedName>
</protein>
<dbReference type="EMBL" id="LR590482">
    <property type="protein sequence ID" value="VTQ99429.1"/>
    <property type="molecule type" value="Genomic_DNA"/>
</dbReference>
<proteinExistence type="predicted"/>
<reference evidence="2 3" key="1">
    <citation type="submission" date="2019-05" db="EMBL/GenBank/DDBJ databases">
        <authorList>
            <consortium name="Pathogen Informatics"/>
        </authorList>
    </citation>
    <scope>NUCLEOTIDE SEQUENCE [LARGE SCALE GENOMIC DNA]</scope>
    <source>
        <strain evidence="2 3">NCTC10696</strain>
    </source>
</reference>
<evidence type="ECO:0000313" key="3">
    <source>
        <dbReference type="Proteomes" id="UP000306562"/>
    </source>
</evidence>
<dbReference type="AlphaFoldDB" id="A0AAX3I6S0"/>
<dbReference type="Proteomes" id="UP000306562">
    <property type="component" value="Chromosome"/>
</dbReference>
<evidence type="ECO:0000313" key="2">
    <source>
        <dbReference type="EMBL" id="VTQ99429.1"/>
    </source>
</evidence>
<organism evidence="2 3">
    <name type="scientific">Pseudomonas synxantha</name>
    <dbReference type="NCBI Taxonomy" id="47883"/>
    <lineage>
        <taxon>Bacteria</taxon>
        <taxon>Pseudomonadati</taxon>
        <taxon>Pseudomonadota</taxon>
        <taxon>Gammaproteobacteria</taxon>
        <taxon>Pseudomonadales</taxon>
        <taxon>Pseudomonadaceae</taxon>
        <taxon>Pseudomonas</taxon>
    </lineage>
</organism>
<evidence type="ECO:0000256" key="1">
    <source>
        <dbReference type="SAM" id="MobiDB-lite"/>
    </source>
</evidence>
<feature type="region of interest" description="Disordered" evidence="1">
    <location>
        <begin position="13"/>
        <end position="45"/>
    </location>
</feature>